<evidence type="ECO:0000313" key="2">
    <source>
        <dbReference type="Proteomes" id="UP000218944"/>
    </source>
</evidence>
<keyword evidence="2" id="KW-1185">Reference proteome</keyword>
<organism evidence="1 2">
    <name type="scientific">Streptomyces albireticuli</name>
    <dbReference type="NCBI Taxonomy" id="1940"/>
    <lineage>
        <taxon>Bacteria</taxon>
        <taxon>Bacillati</taxon>
        <taxon>Actinomycetota</taxon>
        <taxon>Actinomycetes</taxon>
        <taxon>Kitasatosporales</taxon>
        <taxon>Streptomycetaceae</taxon>
        <taxon>Streptomyces</taxon>
    </lineage>
</organism>
<dbReference type="AlphaFoldDB" id="A0A2A2D847"/>
<dbReference type="EMBL" id="NSJV01000362">
    <property type="protein sequence ID" value="PAU47482.1"/>
    <property type="molecule type" value="Genomic_DNA"/>
</dbReference>
<accession>A0A2A2D847</accession>
<name>A0A2A2D847_9ACTN</name>
<proteinExistence type="predicted"/>
<comment type="caution">
    <text evidence="1">The sequence shown here is derived from an EMBL/GenBank/DDBJ whole genome shotgun (WGS) entry which is preliminary data.</text>
</comment>
<dbReference type="RefSeq" id="WP_095582081.1">
    <property type="nucleotide sequence ID" value="NZ_JAJQQQ010000030.1"/>
</dbReference>
<protein>
    <submittedName>
        <fullName evidence="1">Uncharacterized protein</fullName>
    </submittedName>
</protein>
<evidence type="ECO:0000313" key="1">
    <source>
        <dbReference type="EMBL" id="PAU47482.1"/>
    </source>
</evidence>
<dbReference type="Proteomes" id="UP000218944">
    <property type="component" value="Unassembled WGS sequence"/>
</dbReference>
<reference evidence="1 2" key="1">
    <citation type="submission" date="2017-08" db="EMBL/GenBank/DDBJ databases">
        <title>Genome sequence of Streptomyces albireticuli NRRL B-1670.</title>
        <authorList>
            <person name="Graham D.E."/>
            <person name="Mahan K.M."/>
            <person name="Klingeman D.M."/>
            <person name="Hettich R.L."/>
            <person name="Parry R.J."/>
            <person name="Spain J.C."/>
        </authorList>
    </citation>
    <scope>NUCLEOTIDE SEQUENCE [LARGE SCALE GENOMIC DNA]</scope>
    <source>
        <strain evidence="1 2">NRRL B-1670</strain>
    </source>
</reference>
<sequence length="60" mass="6683">MRYRKDGHTEDALSQARMQADPFHDYDDQVALARIAAHVTALSAHGRSPHPTAWQADRAA</sequence>
<gene>
    <name evidence="1" type="ORF">CK936_18535</name>
</gene>